<feature type="non-terminal residue" evidence="2">
    <location>
        <position position="51"/>
    </location>
</feature>
<dbReference type="AlphaFoldDB" id="A0A9Q3Q661"/>
<accession>A0A9Q3Q661</accession>
<keyword evidence="3" id="KW-1185">Reference proteome</keyword>
<evidence type="ECO:0000256" key="1">
    <source>
        <dbReference type="SAM" id="MobiDB-lite"/>
    </source>
</evidence>
<proteinExistence type="predicted"/>
<name>A0A9Q3Q661_9BASI</name>
<reference evidence="2" key="1">
    <citation type="submission" date="2021-03" db="EMBL/GenBank/DDBJ databases">
        <title>Draft genome sequence of rust myrtle Austropuccinia psidii MF-1, a brazilian biotype.</title>
        <authorList>
            <person name="Quecine M.C."/>
            <person name="Pachon D.M.R."/>
            <person name="Bonatelli M.L."/>
            <person name="Correr F.H."/>
            <person name="Franceschini L.M."/>
            <person name="Leite T.F."/>
            <person name="Margarido G.R.A."/>
            <person name="Almeida C.A."/>
            <person name="Ferrarezi J.A."/>
            <person name="Labate C.A."/>
        </authorList>
    </citation>
    <scope>NUCLEOTIDE SEQUENCE</scope>
    <source>
        <strain evidence="2">MF-1</strain>
    </source>
</reference>
<sequence length="51" mass="5671">MANWPCHQLYGNLSILVFYDLWATPPVTGPFSQSSTLPTPRPFSPPMASTF</sequence>
<gene>
    <name evidence="2" type="ORF">O181_126399</name>
</gene>
<evidence type="ECO:0000313" key="3">
    <source>
        <dbReference type="Proteomes" id="UP000765509"/>
    </source>
</evidence>
<dbReference type="EMBL" id="AVOT02124602">
    <property type="protein sequence ID" value="MBW0586684.1"/>
    <property type="molecule type" value="Genomic_DNA"/>
</dbReference>
<protein>
    <submittedName>
        <fullName evidence="2">Uncharacterized protein</fullName>
    </submittedName>
</protein>
<feature type="region of interest" description="Disordered" evidence="1">
    <location>
        <begin position="29"/>
        <end position="51"/>
    </location>
</feature>
<dbReference type="Proteomes" id="UP000765509">
    <property type="component" value="Unassembled WGS sequence"/>
</dbReference>
<comment type="caution">
    <text evidence="2">The sequence shown here is derived from an EMBL/GenBank/DDBJ whole genome shotgun (WGS) entry which is preliminary data.</text>
</comment>
<organism evidence="2 3">
    <name type="scientific">Austropuccinia psidii MF-1</name>
    <dbReference type="NCBI Taxonomy" id="1389203"/>
    <lineage>
        <taxon>Eukaryota</taxon>
        <taxon>Fungi</taxon>
        <taxon>Dikarya</taxon>
        <taxon>Basidiomycota</taxon>
        <taxon>Pucciniomycotina</taxon>
        <taxon>Pucciniomycetes</taxon>
        <taxon>Pucciniales</taxon>
        <taxon>Sphaerophragmiaceae</taxon>
        <taxon>Austropuccinia</taxon>
    </lineage>
</organism>
<evidence type="ECO:0000313" key="2">
    <source>
        <dbReference type="EMBL" id="MBW0586684.1"/>
    </source>
</evidence>